<feature type="region of interest" description="Disordered" evidence="1">
    <location>
        <begin position="1"/>
        <end position="25"/>
    </location>
</feature>
<evidence type="ECO:0000313" key="3">
    <source>
        <dbReference type="Proteomes" id="UP000501690"/>
    </source>
</evidence>
<accession>A0A4D6MAD4</accession>
<protein>
    <submittedName>
        <fullName evidence="2">Uncharacterized protein</fullName>
    </submittedName>
</protein>
<name>A0A4D6MAD4_VIGUN</name>
<sequence length="89" mass="10334">MCSCVFPEGPRVAEPGEEEESYNDKCNEKQVQIETVVEGDELSLLEIIGYEWVLHELKDFATRYRLGNDLGYFTEQHEIFWDDVEDGSL</sequence>
<dbReference type="EMBL" id="CP039350">
    <property type="protein sequence ID" value="QCD96774.1"/>
    <property type="molecule type" value="Genomic_DNA"/>
</dbReference>
<evidence type="ECO:0000313" key="2">
    <source>
        <dbReference type="EMBL" id="QCD96774.1"/>
    </source>
</evidence>
<organism evidence="2 3">
    <name type="scientific">Vigna unguiculata</name>
    <name type="common">Cowpea</name>
    <dbReference type="NCBI Taxonomy" id="3917"/>
    <lineage>
        <taxon>Eukaryota</taxon>
        <taxon>Viridiplantae</taxon>
        <taxon>Streptophyta</taxon>
        <taxon>Embryophyta</taxon>
        <taxon>Tracheophyta</taxon>
        <taxon>Spermatophyta</taxon>
        <taxon>Magnoliopsida</taxon>
        <taxon>eudicotyledons</taxon>
        <taxon>Gunneridae</taxon>
        <taxon>Pentapetalae</taxon>
        <taxon>rosids</taxon>
        <taxon>fabids</taxon>
        <taxon>Fabales</taxon>
        <taxon>Fabaceae</taxon>
        <taxon>Papilionoideae</taxon>
        <taxon>50 kb inversion clade</taxon>
        <taxon>NPAAA clade</taxon>
        <taxon>indigoferoid/millettioid clade</taxon>
        <taxon>Phaseoleae</taxon>
        <taxon>Vigna</taxon>
    </lineage>
</organism>
<proteinExistence type="predicted"/>
<dbReference type="Proteomes" id="UP000501690">
    <property type="component" value="Linkage Group LG6"/>
</dbReference>
<gene>
    <name evidence="2" type="ORF">DEO72_LG6g1484</name>
</gene>
<keyword evidence="3" id="KW-1185">Reference proteome</keyword>
<evidence type="ECO:0000256" key="1">
    <source>
        <dbReference type="SAM" id="MobiDB-lite"/>
    </source>
</evidence>
<dbReference type="AlphaFoldDB" id="A0A4D6MAD4"/>
<reference evidence="2 3" key="1">
    <citation type="submission" date="2019-04" db="EMBL/GenBank/DDBJ databases">
        <title>An improved genome assembly and genetic linkage map for asparagus bean, Vigna unguiculata ssp. sesquipedialis.</title>
        <authorList>
            <person name="Xia Q."/>
            <person name="Zhang R."/>
            <person name="Dong Y."/>
        </authorList>
    </citation>
    <scope>NUCLEOTIDE SEQUENCE [LARGE SCALE GENOMIC DNA]</scope>
    <source>
        <tissue evidence="2">Leaf</tissue>
    </source>
</reference>